<sequence length="89" mass="10658">MDSNNFKKSQDVNNADRNIENRPENLENYDEYVSEYRREMRDTKQNATQEGFMTRAKNDCPPDAWNDKKKAYNDAWENNMHNSQAEDDF</sequence>
<evidence type="ECO:0000313" key="4">
    <source>
        <dbReference type="Proteomes" id="UP000515349"/>
    </source>
</evidence>
<protein>
    <recommendedName>
        <fullName evidence="6">Prevent-host-death protein</fullName>
    </recommendedName>
</protein>
<reference evidence="5" key="2">
    <citation type="submission" date="2020-07" db="EMBL/GenBank/DDBJ databases">
        <title>Flavobacterium sp. xlx-214.</title>
        <authorList>
            <person name="Yang C."/>
        </authorList>
    </citation>
    <scope>NUCLEOTIDE SEQUENCE [LARGE SCALE GENOMIC DNA]</scope>
    <source>
        <strain evidence="5">CX-624</strain>
    </source>
</reference>
<evidence type="ECO:0000313" key="3">
    <source>
        <dbReference type="EMBL" id="QMS98515.1"/>
    </source>
</evidence>
<dbReference type="EMBL" id="CP059472">
    <property type="protein sequence ID" value="QMS98515.1"/>
    <property type="molecule type" value="Genomic_DNA"/>
</dbReference>
<dbReference type="Proteomes" id="UP000539710">
    <property type="component" value="Unassembled WGS sequence"/>
</dbReference>
<reference evidence="2" key="3">
    <citation type="submission" date="2020-07" db="EMBL/GenBank/DDBJ databases">
        <authorList>
            <person name="Yang C."/>
        </authorList>
    </citation>
    <scope>NUCLEOTIDE SEQUENCE</scope>
    <source>
        <strain evidence="2">Cx-624</strain>
    </source>
</reference>
<dbReference type="EMBL" id="JACEUX010000001">
    <property type="protein sequence ID" value="MBA5246095.1"/>
    <property type="molecule type" value="Genomic_DNA"/>
</dbReference>
<dbReference type="Proteomes" id="UP000515349">
    <property type="component" value="Chromosome"/>
</dbReference>
<feature type="compositionally biased region" description="Polar residues" evidence="1">
    <location>
        <begin position="1"/>
        <end position="16"/>
    </location>
</feature>
<dbReference type="KEGG" id="cbau:H1R16_00435"/>
<keyword evidence="5" id="KW-1185">Reference proteome</keyword>
<evidence type="ECO:0000313" key="2">
    <source>
        <dbReference type="EMBL" id="MBA5246095.1"/>
    </source>
</evidence>
<feature type="compositionally biased region" description="Basic and acidic residues" evidence="1">
    <location>
        <begin position="56"/>
        <end position="66"/>
    </location>
</feature>
<accession>A0A7D7LTG7</accession>
<gene>
    <name evidence="3" type="ORF">H1R16_00435</name>
    <name evidence="2" type="ORF">H2507_02835</name>
</gene>
<evidence type="ECO:0000256" key="1">
    <source>
        <dbReference type="SAM" id="MobiDB-lite"/>
    </source>
</evidence>
<proteinExistence type="predicted"/>
<reference evidence="3 4" key="1">
    <citation type="submission" date="2020-07" db="EMBL/GenBank/DDBJ databases">
        <title>Chryseobacterium sp.cx-624.</title>
        <authorList>
            <person name="Yang C."/>
        </authorList>
    </citation>
    <scope>NUCLEOTIDE SEQUENCE [LARGE SCALE GENOMIC DNA]</scope>
    <source>
        <strain evidence="4">cx-624</strain>
        <strain evidence="3">Cx-624</strain>
    </source>
</reference>
<feature type="region of interest" description="Disordered" evidence="1">
    <location>
        <begin position="40"/>
        <end position="66"/>
    </location>
</feature>
<evidence type="ECO:0008006" key="6">
    <source>
        <dbReference type="Google" id="ProtNLM"/>
    </source>
</evidence>
<evidence type="ECO:0000313" key="5">
    <source>
        <dbReference type="Proteomes" id="UP000539710"/>
    </source>
</evidence>
<feature type="region of interest" description="Disordered" evidence="1">
    <location>
        <begin position="1"/>
        <end position="28"/>
    </location>
</feature>
<dbReference type="AlphaFoldDB" id="A0A7D7LTG7"/>
<organism evidence="3 4">
    <name type="scientific">Marnyiella aurantia</name>
    <dbReference type="NCBI Taxonomy" id="2758037"/>
    <lineage>
        <taxon>Bacteria</taxon>
        <taxon>Pseudomonadati</taxon>
        <taxon>Bacteroidota</taxon>
        <taxon>Flavobacteriia</taxon>
        <taxon>Flavobacteriales</taxon>
        <taxon>Weeksellaceae</taxon>
        <taxon>Marnyiella</taxon>
    </lineage>
</organism>
<dbReference type="RefSeq" id="WP_181886197.1">
    <property type="nucleotide sequence ID" value="NZ_CP059472.1"/>
</dbReference>
<name>A0A7D7LTG7_9FLAO</name>